<keyword evidence="6 9" id="KW-0560">Oxidoreductase</keyword>
<comment type="function">
    <text evidence="9">Catalyzes the conversion of epoxyqueuosine (oQ) to queuosine (Q), which is a hypermodified base found in the wobble positions of tRNA(Asp), tRNA(Asn), tRNA(His) and tRNA(Tyr).</text>
</comment>
<feature type="binding site" evidence="9">
    <location>
        <position position="205"/>
    </location>
    <ligand>
        <name>[4Fe-4S] cluster</name>
        <dbReference type="ChEBI" id="CHEBI:49883"/>
        <label>1</label>
    </ligand>
</feature>
<dbReference type="GO" id="GO:0046872">
    <property type="term" value="F:metal ion binding"/>
    <property type="evidence" value="ECO:0007669"/>
    <property type="project" value="UniProtKB-KW"/>
</dbReference>
<comment type="subunit">
    <text evidence="9">Monomer.</text>
</comment>
<dbReference type="PANTHER" id="PTHR30002">
    <property type="entry name" value="EPOXYQUEUOSINE REDUCTASE"/>
    <property type="match status" value="1"/>
</dbReference>
<comment type="similarity">
    <text evidence="9">Belongs to the QueG family.</text>
</comment>
<keyword evidence="5 9" id="KW-0671">Queuosine biosynthesis</keyword>
<dbReference type="EC" id="1.17.99.6" evidence="9"/>
<dbReference type="InterPro" id="IPR017896">
    <property type="entry name" value="4Fe4S_Fe-S-bd"/>
</dbReference>
<feature type="binding site" evidence="9">
    <location>
        <begin position="255"/>
        <end position="256"/>
    </location>
    <ligand>
        <name>cob(II)alamin</name>
        <dbReference type="ChEBI" id="CHEBI:16304"/>
    </ligand>
</feature>
<comment type="cofactor">
    <cofactor evidence="9">
        <name>[4Fe-4S] cluster</name>
        <dbReference type="ChEBI" id="CHEBI:49883"/>
    </cofactor>
    <text evidence="9">Binds 2 [4Fe-4S] clusters per monomer.</text>
</comment>
<dbReference type="UniPathway" id="UPA00392"/>
<feature type="binding site" evidence="9">
    <location>
        <position position="182"/>
    </location>
    <ligand>
        <name>cob(II)alamin</name>
        <dbReference type="ChEBI" id="CHEBI:16304"/>
    </ligand>
</feature>
<feature type="binding site" evidence="9">
    <location>
        <position position="202"/>
    </location>
    <ligand>
        <name>[4Fe-4S] cluster</name>
        <dbReference type="ChEBI" id="CHEBI:49883"/>
        <label>1</label>
    </ligand>
</feature>
<evidence type="ECO:0000256" key="3">
    <source>
        <dbReference type="ARBA" id="ARBA00022694"/>
    </source>
</evidence>
<dbReference type="InterPro" id="IPR013542">
    <property type="entry name" value="QueG_DUF1730"/>
</dbReference>
<proteinExistence type="inferred from homology"/>
<feature type="binding site" evidence="9">
    <location>
        <position position="258"/>
    </location>
    <ligand>
        <name>[4Fe-4S] cluster</name>
        <dbReference type="ChEBI" id="CHEBI:49883"/>
        <label>2</label>
    </ligand>
</feature>
<evidence type="ECO:0000256" key="6">
    <source>
        <dbReference type="ARBA" id="ARBA00023002"/>
    </source>
</evidence>
<dbReference type="EMBL" id="SPIA01000003">
    <property type="protein sequence ID" value="TFH67467.1"/>
    <property type="molecule type" value="Genomic_DNA"/>
</dbReference>
<protein>
    <recommendedName>
        <fullName evidence="9">Epoxyqueuosine reductase</fullName>
        <ecNumber evidence="9">1.17.99.6</ecNumber>
    </recommendedName>
    <alternativeName>
        <fullName evidence="9">Queuosine biosynthesis protein QueG</fullName>
    </alternativeName>
</protein>
<feature type="binding site" evidence="9">
    <location>
        <position position="208"/>
    </location>
    <ligand>
        <name>[4Fe-4S] cluster</name>
        <dbReference type="ChEBI" id="CHEBI:49883"/>
        <label>1</label>
    </ligand>
</feature>
<name>A0A4Y8UI44_9GAMM</name>
<feature type="binding site" evidence="9">
    <location>
        <position position="255"/>
    </location>
    <ligand>
        <name>[4Fe-4S] cluster</name>
        <dbReference type="ChEBI" id="CHEBI:49883"/>
        <label>2</label>
    </ligand>
</feature>
<feature type="binding site" evidence="9">
    <location>
        <position position="171"/>
    </location>
    <ligand>
        <name>cob(II)alamin</name>
        <dbReference type="ChEBI" id="CHEBI:16304"/>
    </ligand>
</feature>
<keyword evidence="4 9" id="KW-0479">Metal-binding</keyword>
<dbReference type="SUPFAM" id="SSF46548">
    <property type="entry name" value="alpha-helical ferredoxin"/>
    <property type="match status" value="1"/>
</dbReference>
<evidence type="ECO:0000313" key="11">
    <source>
        <dbReference type="EMBL" id="TFH67467.1"/>
    </source>
</evidence>
<feature type="binding site" evidence="9">
    <location>
        <position position="62"/>
    </location>
    <ligand>
        <name>cob(II)alamin</name>
        <dbReference type="ChEBI" id="CHEBI:16304"/>
    </ligand>
</feature>
<dbReference type="GO" id="GO:0052693">
    <property type="term" value="F:epoxyqueuosine reductase activity"/>
    <property type="evidence" value="ECO:0007669"/>
    <property type="project" value="UniProtKB-UniRule"/>
</dbReference>
<keyword evidence="9" id="KW-0170">Cobalt</keyword>
<dbReference type="HAMAP" id="MF_00916">
    <property type="entry name" value="QueG"/>
    <property type="match status" value="1"/>
</dbReference>
<feature type="binding site" evidence="9">
    <location>
        <position position="212"/>
    </location>
    <ligand>
        <name>[4Fe-4S] cluster</name>
        <dbReference type="ChEBI" id="CHEBI:49883"/>
        <label>2</label>
    </ligand>
</feature>
<dbReference type="PANTHER" id="PTHR30002:SF4">
    <property type="entry name" value="EPOXYQUEUOSINE REDUCTASE"/>
    <property type="match status" value="1"/>
</dbReference>
<dbReference type="Pfam" id="PF13484">
    <property type="entry name" value="Fer4_16"/>
    <property type="match status" value="1"/>
</dbReference>
<dbReference type="InterPro" id="IPR004453">
    <property type="entry name" value="QueG"/>
</dbReference>
<evidence type="ECO:0000256" key="4">
    <source>
        <dbReference type="ARBA" id="ARBA00022723"/>
    </source>
</evidence>
<feature type="binding site" evidence="9">
    <location>
        <position position="147"/>
    </location>
    <ligand>
        <name>cob(II)alamin</name>
        <dbReference type="ChEBI" id="CHEBI:16304"/>
    </ligand>
</feature>
<dbReference type="PROSITE" id="PS00198">
    <property type="entry name" value="4FE4S_FER_1"/>
    <property type="match status" value="1"/>
</dbReference>
<keyword evidence="2 9" id="KW-0963">Cytoplasm</keyword>
<dbReference type="GO" id="GO:0031419">
    <property type="term" value="F:cobalamin binding"/>
    <property type="evidence" value="ECO:0007669"/>
    <property type="project" value="UniProtKB-KW"/>
</dbReference>
<keyword evidence="8 9" id="KW-0411">Iron-sulfur</keyword>
<dbReference type="GO" id="GO:0008616">
    <property type="term" value="P:tRNA queuosine(34) biosynthetic process"/>
    <property type="evidence" value="ECO:0007669"/>
    <property type="project" value="UniProtKB-UniRule"/>
</dbReference>
<comment type="cofactor">
    <cofactor evidence="9">
        <name>cob(II)alamin</name>
        <dbReference type="ChEBI" id="CHEBI:16304"/>
    </cofactor>
</comment>
<keyword evidence="3 9" id="KW-0819">tRNA processing</keyword>
<organism evidence="11 12">
    <name type="scientific">Gammaproteobacteria bacterium LSUCC0057</name>
    <dbReference type="NCBI Taxonomy" id="2559237"/>
    <lineage>
        <taxon>Bacteria</taxon>
        <taxon>Pseudomonadati</taxon>
        <taxon>Pseudomonadota</taxon>
        <taxon>Gammaproteobacteria</taxon>
        <taxon>Cellvibrionales</taxon>
        <taxon>Porticoccaceae</taxon>
        <taxon>SAR92 clade</taxon>
    </lineage>
</organism>
<evidence type="ECO:0000313" key="12">
    <source>
        <dbReference type="Proteomes" id="UP000298133"/>
    </source>
</evidence>
<dbReference type="PROSITE" id="PS51379">
    <property type="entry name" value="4FE4S_FER_2"/>
    <property type="match status" value="1"/>
</dbReference>
<accession>A0A4Y8UI44</accession>
<dbReference type="Pfam" id="PF08331">
    <property type="entry name" value="QueG_DUF1730"/>
    <property type="match status" value="1"/>
</dbReference>
<comment type="pathway">
    <text evidence="9">tRNA modification; tRNA-queuosine biosynthesis.</text>
</comment>
<keyword evidence="12" id="KW-1185">Reference proteome</keyword>
<dbReference type="Gene3D" id="3.30.70.20">
    <property type="match status" value="1"/>
</dbReference>
<keyword evidence="7 9" id="KW-0408">Iron</keyword>
<dbReference type="OrthoDB" id="9784571at2"/>
<feature type="binding site" evidence="9">
    <location>
        <position position="262"/>
    </location>
    <ligand>
        <name>[4Fe-4S] cluster</name>
        <dbReference type="ChEBI" id="CHEBI:49883"/>
        <label>1</label>
    </ligand>
</feature>
<comment type="subcellular location">
    <subcellularLocation>
        <location evidence="9">Cytoplasm</location>
    </subcellularLocation>
</comment>
<evidence type="ECO:0000256" key="2">
    <source>
        <dbReference type="ARBA" id="ARBA00022490"/>
    </source>
</evidence>
<dbReference type="GO" id="GO:0051539">
    <property type="term" value="F:4 iron, 4 sulfur cluster binding"/>
    <property type="evidence" value="ECO:0007669"/>
    <property type="project" value="UniProtKB-KW"/>
</dbReference>
<comment type="catalytic activity">
    <reaction evidence="9">
        <text>epoxyqueuosine(34) in tRNA + AH2 = queuosine(34) in tRNA + A + H2O</text>
        <dbReference type="Rhea" id="RHEA:32159"/>
        <dbReference type="Rhea" id="RHEA-COMP:18571"/>
        <dbReference type="Rhea" id="RHEA-COMP:18582"/>
        <dbReference type="ChEBI" id="CHEBI:13193"/>
        <dbReference type="ChEBI" id="CHEBI:15377"/>
        <dbReference type="ChEBI" id="CHEBI:17499"/>
        <dbReference type="ChEBI" id="CHEBI:194431"/>
        <dbReference type="ChEBI" id="CHEBI:194443"/>
        <dbReference type="EC" id="1.17.99.6"/>
    </reaction>
</comment>
<evidence type="ECO:0000256" key="9">
    <source>
        <dbReference type="HAMAP-Rule" id="MF_00916"/>
    </source>
</evidence>
<dbReference type="GO" id="GO:0005737">
    <property type="term" value="C:cytoplasm"/>
    <property type="evidence" value="ECO:0007669"/>
    <property type="project" value="UniProtKB-SubCell"/>
</dbReference>
<evidence type="ECO:0000256" key="8">
    <source>
        <dbReference type="ARBA" id="ARBA00023014"/>
    </source>
</evidence>
<comment type="caution">
    <text evidence="11">The sequence shown here is derived from an EMBL/GenBank/DDBJ whole genome shotgun (WGS) entry which is preliminary data.</text>
</comment>
<evidence type="ECO:0000256" key="5">
    <source>
        <dbReference type="ARBA" id="ARBA00022785"/>
    </source>
</evidence>
<gene>
    <name evidence="9 11" type="primary">queG</name>
    <name evidence="11" type="ORF">E3W66_08230</name>
</gene>
<evidence type="ECO:0000259" key="10">
    <source>
        <dbReference type="PROSITE" id="PS51379"/>
    </source>
</evidence>
<dbReference type="InterPro" id="IPR017900">
    <property type="entry name" value="4Fe4S_Fe_S_CS"/>
</dbReference>
<dbReference type="AlphaFoldDB" id="A0A4Y8UI44"/>
<feature type="binding site" evidence="9">
    <location>
        <position position="228"/>
    </location>
    <ligand>
        <name>[4Fe-4S] cluster</name>
        <dbReference type="ChEBI" id="CHEBI:49883"/>
        <label>2</label>
    </ligand>
</feature>
<dbReference type="NCBIfam" id="TIGR00276">
    <property type="entry name" value="tRNA epoxyqueuosine(34) reductase QueG"/>
    <property type="match status" value="1"/>
</dbReference>
<feature type="binding site" evidence="9">
    <location>
        <position position="168"/>
    </location>
    <ligand>
        <name>cob(II)alamin</name>
        <dbReference type="ChEBI" id="CHEBI:16304"/>
    </ligand>
</feature>
<dbReference type="Proteomes" id="UP000298133">
    <property type="component" value="Unassembled WGS sequence"/>
</dbReference>
<comment type="caution">
    <text evidence="9">Lacks conserved residue(s) required for the propagation of feature annotation.</text>
</comment>
<evidence type="ECO:0000256" key="1">
    <source>
        <dbReference type="ARBA" id="ARBA00022485"/>
    </source>
</evidence>
<reference evidence="11 12" key="1">
    <citation type="submission" date="2019-03" db="EMBL/GenBank/DDBJ databases">
        <title>Draft genome of Gammaproteobacteria bacterium LSUCC0057, a member of the SAR92 clade.</title>
        <authorList>
            <person name="Lanclos V.C."/>
            <person name="Doiron C."/>
            <person name="Henson M.W."/>
            <person name="Thrash J.C."/>
        </authorList>
    </citation>
    <scope>NUCLEOTIDE SEQUENCE [LARGE SCALE GENOMIC DNA]</scope>
    <source>
        <strain evidence="11 12">LSUCC0057</strain>
    </source>
</reference>
<sequence length="368" mass="41262">MTEGQQWAQLAAQIKKWSAQLGFAQTAISAPDLTLASARLQQWLAEQHHGSMAWMQQRAELRSDPQRLLPGTLRVISVRIDYLADDTMLAVLNSDDKAYISRYALGRDYHKLVRKRLAQLAQKIRAAIAAMPLPEGHPELVQRPFVDSAPVMEKPIAEQAGLGWIGKNTLLINSEAGSWFFLGELFTSAPLPVDSSDQPDQCGNCRACLTTCPTDAFTAPYQLDARRCIAYQTIENRAAIPLELRPLMGNRVFGCDDCQIYCPWNRQPARSDESDFRPRHQLDNSTLAELFLWSEAQWLARTAGSPIRRIGYRGWLRNLSVGLGNWSDAKAAIAALEQRSDIQDDLVREHIDWALATQRQRLAAPAKT</sequence>
<keyword evidence="9" id="KW-0846">Cobalamin</keyword>
<feature type="active site" description="Proton donor" evidence="9">
    <location>
        <position position="147"/>
    </location>
</feature>
<feature type="domain" description="4Fe-4S ferredoxin-type" evidence="10">
    <location>
        <begin position="192"/>
        <end position="222"/>
    </location>
</feature>
<keyword evidence="1 9" id="KW-0004">4Fe-4S</keyword>
<evidence type="ECO:0000256" key="7">
    <source>
        <dbReference type="ARBA" id="ARBA00023004"/>
    </source>
</evidence>